<protein>
    <submittedName>
        <fullName evidence="1">Uncharacterized protein</fullName>
    </submittedName>
</protein>
<comment type="caution">
    <text evidence="1">The sequence shown here is derived from an EMBL/GenBank/DDBJ whole genome shotgun (WGS) entry which is preliminary data.</text>
</comment>
<gene>
    <name evidence="1" type="ORF">MENTE1834_LOCUS36257</name>
</gene>
<accession>A0ACB1AE29</accession>
<evidence type="ECO:0000313" key="1">
    <source>
        <dbReference type="EMBL" id="CAK5088606.1"/>
    </source>
</evidence>
<reference evidence="1" key="1">
    <citation type="submission" date="2023-11" db="EMBL/GenBank/DDBJ databases">
        <authorList>
            <person name="Poullet M."/>
        </authorList>
    </citation>
    <scope>NUCLEOTIDE SEQUENCE</scope>
    <source>
        <strain evidence="1">E1834</strain>
    </source>
</reference>
<dbReference type="Proteomes" id="UP001497535">
    <property type="component" value="Unassembled WGS sequence"/>
</dbReference>
<organism evidence="1 2">
    <name type="scientific">Meloidogyne enterolobii</name>
    <name type="common">Root-knot nematode worm</name>
    <name type="synonym">Meloidogyne mayaguensis</name>
    <dbReference type="NCBI Taxonomy" id="390850"/>
    <lineage>
        <taxon>Eukaryota</taxon>
        <taxon>Metazoa</taxon>
        <taxon>Ecdysozoa</taxon>
        <taxon>Nematoda</taxon>
        <taxon>Chromadorea</taxon>
        <taxon>Rhabditida</taxon>
        <taxon>Tylenchina</taxon>
        <taxon>Tylenchomorpha</taxon>
        <taxon>Tylenchoidea</taxon>
        <taxon>Meloidogynidae</taxon>
        <taxon>Meloidogyninae</taxon>
        <taxon>Meloidogyne</taxon>
    </lineage>
</organism>
<proteinExistence type="predicted"/>
<name>A0ACB1AE29_MELEN</name>
<evidence type="ECO:0000313" key="2">
    <source>
        <dbReference type="Proteomes" id="UP001497535"/>
    </source>
</evidence>
<keyword evidence="2" id="KW-1185">Reference proteome</keyword>
<dbReference type="EMBL" id="CAVMJV010000072">
    <property type="protein sequence ID" value="CAK5088606.1"/>
    <property type="molecule type" value="Genomic_DNA"/>
</dbReference>
<sequence>MQKFRNFCGTGYCSGTAFLILAVPVPNFFSYFNRKFIFFMNKGQINYIDNVINC</sequence>